<dbReference type="SMART" id="SM01026">
    <property type="entry name" value="Beach"/>
    <property type="match status" value="1"/>
</dbReference>
<dbReference type="Pfam" id="PF00037">
    <property type="entry name" value="Fer4"/>
    <property type="match status" value="1"/>
</dbReference>
<dbReference type="SUPFAM" id="SSF54862">
    <property type="entry name" value="4Fe-4S ferredoxins"/>
    <property type="match status" value="1"/>
</dbReference>
<dbReference type="Gene3D" id="1.20.58.530">
    <property type="match status" value="1"/>
</dbReference>
<evidence type="ECO:0000313" key="4">
    <source>
        <dbReference type="EMBL" id="KAL3091881.1"/>
    </source>
</evidence>
<dbReference type="InterPro" id="IPR036372">
    <property type="entry name" value="BEACH_dom_sf"/>
</dbReference>
<dbReference type="InterPro" id="IPR050865">
    <property type="entry name" value="BEACH_Domain"/>
</dbReference>
<dbReference type="PANTHER" id="PTHR13743:SF162">
    <property type="entry name" value="NEUROBEACHIN"/>
    <property type="match status" value="1"/>
</dbReference>
<feature type="region of interest" description="Disordered" evidence="1">
    <location>
        <begin position="296"/>
        <end position="321"/>
    </location>
</feature>
<feature type="compositionally biased region" description="Basic and acidic residues" evidence="1">
    <location>
        <begin position="306"/>
        <end position="316"/>
    </location>
</feature>
<evidence type="ECO:0008006" key="6">
    <source>
        <dbReference type="Google" id="ProtNLM"/>
    </source>
</evidence>
<evidence type="ECO:0000313" key="5">
    <source>
        <dbReference type="Proteomes" id="UP001620626"/>
    </source>
</evidence>
<feature type="domain" description="BEACH" evidence="2">
    <location>
        <begin position="1"/>
        <end position="193"/>
    </location>
</feature>
<dbReference type="PROSITE" id="PS51379">
    <property type="entry name" value="4FE4S_FER_2"/>
    <property type="match status" value="1"/>
</dbReference>
<name>A0ABD2JMN5_9BILA</name>
<sequence length="377" mass="43734">MTPKQLFKHSDITLNLLFRLEPFTTVFLDLQNGKFDHSNCLFYSMAETCEHCLNDTHAVLELVPELFYLPEMFINNNNYELGTREDGAAVNNVCLPPWCYGIAETFVRMHRQALESDLVSYQLHQWVDLIFGYKQHGPPEAARATNVFYHLTYEGSVDLAAIENGAITIETETRPDGSRRTTRYDIDMTKCIYCGLCQEACPVDAIVEGPNFEYSTETHEELLYNKEKLLSNGDRWEPELAANLHFKLFNPHHMFVLEQEEYAREAIQWTFIDFGLDLQVESKRFHRVKANAEKAKEREKRRKRRDSIDSDGVRDDSEVDMAANKMREKKNAKKLVQQASEIVREYLSSKHLPPVTPTADIFSNWAECHPIKMLFPH</sequence>
<dbReference type="AlphaFoldDB" id="A0ABD2JMN5"/>
<dbReference type="Pfam" id="PF02138">
    <property type="entry name" value="Beach"/>
    <property type="match status" value="1"/>
</dbReference>
<dbReference type="SUPFAM" id="SSF81837">
    <property type="entry name" value="BEACH domain"/>
    <property type="match status" value="1"/>
</dbReference>
<evidence type="ECO:0000259" key="3">
    <source>
        <dbReference type="PROSITE" id="PS51379"/>
    </source>
</evidence>
<keyword evidence="5" id="KW-1185">Reference proteome</keyword>
<feature type="domain" description="4Fe-4S ferredoxin-type" evidence="3">
    <location>
        <begin position="182"/>
        <end position="211"/>
    </location>
</feature>
<dbReference type="Proteomes" id="UP001620626">
    <property type="component" value="Unassembled WGS sequence"/>
</dbReference>
<dbReference type="InterPro" id="IPR017896">
    <property type="entry name" value="4Fe4S_Fe-S-bd"/>
</dbReference>
<evidence type="ECO:0000256" key="1">
    <source>
        <dbReference type="SAM" id="MobiDB-lite"/>
    </source>
</evidence>
<evidence type="ECO:0000259" key="2">
    <source>
        <dbReference type="PROSITE" id="PS50197"/>
    </source>
</evidence>
<gene>
    <name evidence="4" type="ORF">niasHT_027501</name>
</gene>
<accession>A0ABD2JMN5</accession>
<organism evidence="4 5">
    <name type="scientific">Heterodera trifolii</name>
    <dbReference type="NCBI Taxonomy" id="157864"/>
    <lineage>
        <taxon>Eukaryota</taxon>
        <taxon>Metazoa</taxon>
        <taxon>Ecdysozoa</taxon>
        <taxon>Nematoda</taxon>
        <taxon>Chromadorea</taxon>
        <taxon>Rhabditida</taxon>
        <taxon>Tylenchina</taxon>
        <taxon>Tylenchomorpha</taxon>
        <taxon>Tylenchoidea</taxon>
        <taxon>Heteroderidae</taxon>
        <taxon>Heteroderinae</taxon>
        <taxon>Heterodera</taxon>
    </lineage>
</organism>
<protein>
    <recommendedName>
        <fullName evidence="6">4Fe-4S ferredoxin-type domain-containing protein</fullName>
    </recommendedName>
</protein>
<proteinExistence type="predicted"/>
<dbReference type="InterPro" id="IPR017900">
    <property type="entry name" value="4Fe4S_Fe_S_CS"/>
</dbReference>
<dbReference type="InterPro" id="IPR027417">
    <property type="entry name" value="P-loop_NTPase"/>
</dbReference>
<comment type="caution">
    <text evidence="4">The sequence shown here is derived from an EMBL/GenBank/DDBJ whole genome shotgun (WGS) entry which is preliminary data.</text>
</comment>
<dbReference type="InterPro" id="IPR000409">
    <property type="entry name" value="BEACH_dom"/>
</dbReference>
<dbReference type="SUPFAM" id="SSF52540">
    <property type="entry name" value="P-loop containing nucleoside triphosphate hydrolases"/>
    <property type="match status" value="1"/>
</dbReference>
<dbReference type="Gene3D" id="1.10.1540.10">
    <property type="entry name" value="BEACH domain"/>
    <property type="match status" value="1"/>
</dbReference>
<dbReference type="PROSITE" id="PS50197">
    <property type="entry name" value="BEACH"/>
    <property type="match status" value="1"/>
</dbReference>
<dbReference type="Gene3D" id="3.30.70.20">
    <property type="match status" value="1"/>
</dbReference>
<dbReference type="PANTHER" id="PTHR13743">
    <property type="entry name" value="BEIGE/BEACH-RELATED"/>
    <property type="match status" value="1"/>
</dbReference>
<dbReference type="EMBL" id="JBICBT010000940">
    <property type="protein sequence ID" value="KAL3091881.1"/>
    <property type="molecule type" value="Genomic_DNA"/>
</dbReference>
<dbReference type="PROSITE" id="PS00198">
    <property type="entry name" value="4FE4S_FER_1"/>
    <property type="match status" value="1"/>
</dbReference>
<reference evidence="4 5" key="1">
    <citation type="submission" date="2024-10" db="EMBL/GenBank/DDBJ databases">
        <authorList>
            <person name="Kim D."/>
        </authorList>
    </citation>
    <scope>NUCLEOTIDE SEQUENCE [LARGE SCALE GENOMIC DNA]</scope>
    <source>
        <strain evidence="4">BH-2024</strain>
    </source>
</reference>